<gene>
    <name evidence="1" type="ORF">MAR_012672</name>
    <name evidence="2" type="ORF">MAR_012711</name>
    <name evidence="3" type="ORF">MAR_012713</name>
</gene>
<dbReference type="InterPro" id="IPR036404">
    <property type="entry name" value="Jacalin-like_lectin_dom_sf"/>
</dbReference>
<dbReference type="Proteomes" id="UP001164746">
    <property type="component" value="Chromosome 14"/>
</dbReference>
<evidence type="ECO:0000313" key="3">
    <source>
        <dbReference type="EMBL" id="WAR27009.1"/>
    </source>
</evidence>
<dbReference type="EMBL" id="CP111025">
    <property type="protein sequence ID" value="WAR26968.1"/>
    <property type="molecule type" value="Genomic_DNA"/>
</dbReference>
<dbReference type="Gene3D" id="2.100.10.30">
    <property type="entry name" value="Jacalin-like lectin domain"/>
    <property type="match status" value="1"/>
</dbReference>
<protein>
    <submittedName>
        <fullName evidence="1">Uncharacterized protein</fullName>
    </submittedName>
</protein>
<dbReference type="EMBL" id="CP111025">
    <property type="protein sequence ID" value="WAR27007.1"/>
    <property type="molecule type" value="Genomic_DNA"/>
</dbReference>
<keyword evidence="4" id="KW-1185">Reference proteome</keyword>
<evidence type="ECO:0000313" key="1">
    <source>
        <dbReference type="EMBL" id="WAR26968.1"/>
    </source>
</evidence>
<sequence length="149" mass="16795">MPHIKFVNLLLDVVTICIRHCIAYRPWGRITAIRMLCGQYLLALAIQYNGQWAPQHGFWNPECATNQTWTPVYSFGPDEWIERAKLTGDVYVSSVTFTTNNQQSLGTCGIPTTSISVLEGGKLEYVTGISGCFFNRLQLHWSDFGNFIG</sequence>
<name>A0ABY7FXN0_MYAAR</name>
<accession>A0ABY7FXN0</accession>
<evidence type="ECO:0000313" key="2">
    <source>
        <dbReference type="EMBL" id="WAR27007.1"/>
    </source>
</evidence>
<reference evidence="1" key="1">
    <citation type="submission" date="2022-11" db="EMBL/GenBank/DDBJ databases">
        <title>Centuries of genome instability and evolution in soft-shell clam transmissible cancer (bioRxiv).</title>
        <authorList>
            <person name="Hart S.F.M."/>
            <person name="Yonemitsu M.A."/>
            <person name="Giersch R.M."/>
            <person name="Beal B.F."/>
            <person name="Arriagada G."/>
            <person name="Davis B.W."/>
            <person name="Ostrander E.A."/>
            <person name="Goff S.P."/>
            <person name="Metzger M.J."/>
        </authorList>
    </citation>
    <scope>NUCLEOTIDE SEQUENCE</scope>
    <source>
        <strain evidence="1">MELC-2E11</strain>
        <tissue evidence="1">Siphon/mantle</tissue>
    </source>
</reference>
<dbReference type="SUPFAM" id="SSF51101">
    <property type="entry name" value="Mannose-binding lectins"/>
    <property type="match status" value="1"/>
</dbReference>
<proteinExistence type="predicted"/>
<dbReference type="EMBL" id="CP111025">
    <property type="protein sequence ID" value="WAR27009.1"/>
    <property type="molecule type" value="Genomic_DNA"/>
</dbReference>
<organism evidence="1 4">
    <name type="scientific">Mya arenaria</name>
    <name type="common">Soft-shell clam</name>
    <dbReference type="NCBI Taxonomy" id="6604"/>
    <lineage>
        <taxon>Eukaryota</taxon>
        <taxon>Metazoa</taxon>
        <taxon>Spiralia</taxon>
        <taxon>Lophotrochozoa</taxon>
        <taxon>Mollusca</taxon>
        <taxon>Bivalvia</taxon>
        <taxon>Autobranchia</taxon>
        <taxon>Heteroconchia</taxon>
        <taxon>Euheterodonta</taxon>
        <taxon>Imparidentia</taxon>
        <taxon>Neoheterodontei</taxon>
        <taxon>Myida</taxon>
        <taxon>Myoidea</taxon>
        <taxon>Myidae</taxon>
        <taxon>Mya</taxon>
    </lineage>
</organism>
<evidence type="ECO:0000313" key="4">
    <source>
        <dbReference type="Proteomes" id="UP001164746"/>
    </source>
</evidence>